<dbReference type="EMBL" id="JAAGBB010000001">
    <property type="protein sequence ID" value="MBR0663026.1"/>
    <property type="molecule type" value="Genomic_DNA"/>
</dbReference>
<dbReference type="Proteomes" id="UP001196870">
    <property type="component" value="Unassembled WGS sequence"/>
</dbReference>
<reference evidence="2" key="1">
    <citation type="journal article" date="2021" name="Syst. Appl. Microbiol.">
        <title>Roseomonas hellenica sp. nov., isolated from roots of wild-growing Alkanna tinctoria.</title>
        <authorList>
            <person name="Rat A."/>
            <person name="Naranjo H.D."/>
            <person name="Lebbe L."/>
            <person name="Cnockaert M."/>
            <person name="Krigas N."/>
            <person name="Grigoriadou K."/>
            <person name="Maloupa E."/>
            <person name="Willems A."/>
        </authorList>
    </citation>
    <scope>NUCLEOTIDE SEQUENCE [LARGE SCALE GENOMIC DNA]</scope>
    <source>
        <strain evidence="2">LMG 31523</strain>
    </source>
</reference>
<proteinExistence type="predicted"/>
<comment type="caution">
    <text evidence="1">The sequence shown here is derived from an EMBL/GenBank/DDBJ whole genome shotgun (WGS) entry which is preliminary data.</text>
</comment>
<evidence type="ECO:0000313" key="1">
    <source>
        <dbReference type="EMBL" id="MBR0663026.1"/>
    </source>
</evidence>
<organism evidence="1 2">
    <name type="scientific">Plastoroseomonas hellenica</name>
    <dbReference type="NCBI Taxonomy" id="2687306"/>
    <lineage>
        <taxon>Bacteria</taxon>
        <taxon>Pseudomonadati</taxon>
        <taxon>Pseudomonadota</taxon>
        <taxon>Alphaproteobacteria</taxon>
        <taxon>Acetobacterales</taxon>
        <taxon>Acetobacteraceae</taxon>
        <taxon>Plastoroseomonas</taxon>
    </lineage>
</organism>
<sequence>MILLLLIACATGNGPDLPDATASQREISTLPGTTGMQGPAWRASASRHLAWTNDMTGLTDA</sequence>
<dbReference type="RefSeq" id="WP_211850609.1">
    <property type="nucleotide sequence ID" value="NZ_JAAGBB010000001.1"/>
</dbReference>
<evidence type="ECO:0000313" key="2">
    <source>
        <dbReference type="Proteomes" id="UP001196870"/>
    </source>
</evidence>
<accession>A0ABS5ERV5</accession>
<protein>
    <submittedName>
        <fullName evidence="1">Uncharacterized protein</fullName>
    </submittedName>
</protein>
<name>A0ABS5ERV5_9PROT</name>
<keyword evidence="2" id="KW-1185">Reference proteome</keyword>
<gene>
    <name evidence="1" type="ORF">GXW71_01540</name>
</gene>